<dbReference type="eggNOG" id="COG2203">
    <property type="taxonomic scope" value="Bacteria"/>
</dbReference>
<keyword evidence="4" id="KW-1003">Cell membrane</keyword>
<feature type="domain" description="Histidine kinase" evidence="17">
    <location>
        <begin position="1304"/>
        <end position="1527"/>
    </location>
</feature>
<reference evidence="22 23" key="1">
    <citation type="submission" date="2012-06" db="EMBL/GenBank/DDBJ databases">
        <title>Complete sequence of Thiocystis violascens DSM 198.</title>
        <authorList>
            <consortium name="US DOE Joint Genome Institute"/>
            <person name="Lucas S."/>
            <person name="Han J."/>
            <person name="Lapidus A."/>
            <person name="Cheng J.-F."/>
            <person name="Goodwin L."/>
            <person name="Pitluck S."/>
            <person name="Peters L."/>
            <person name="Ovchinnikova G."/>
            <person name="Teshima H."/>
            <person name="Detter J.C."/>
            <person name="Han C."/>
            <person name="Tapia R."/>
            <person name="Land M."/>
            <person name="Hauser L."/>
            <person name="Kyrpides N."/>
            <person name="Ivanova N."/>
            <person name="Pagani I."/>
            <person name="Vogl K."/>
            <person name="Liu Z."/>
            <person name="Frigaard N.-U."/>
            <person name="Bryant D."/>
            <person name="Woyke T."/>
        </authorList>
    </citation>
    <scope>NUCLEOTIDE SEQUENCE [LARGE SCALE GENOMIC DNA]</scope>
    <source>
        <strain evidence="23">ATCC 17096 / DSM 198 / 6111</strain>
    </source>
</reference>
<dbReference type="Gene3D" id="3.40.50.2300">
    <property type="match status" value="4"/>
</dbReference>
<dbReference type="eggNOG" id="COG3290">
    <property type="taxonomic scope" value="Bacteria"/>
</dbReference>
<evidence type="ECO:0000256" key="12">
    <source>
        <dbReference type="ARBA" id="ARBA00023012"/>
    </source>
</evidence>
<dbReference type="SUPFAM" id="SSF52172">
    <property type="entry name" value="CheY-like"/>
    <property type="match status" value="2"/>
</dbReference>
<feature type="domain" description="PAS" evidence="19">
    <location>
        <begin position="540"/>
        <end position="613"/>
    </location>
</feature>
<evidence type="ECO:0000256" key="15">
    <source>
        <dbReference type="PROSITE-ProRule" id="PRU00169"/>
    </source>
</evidence>
<dbReference type="Gene3D" id="3.30.565.10">
    <property type="entry name" value="Histidine kinase-like ATPase, C-terminal domain"/>
    <property type="match status" value="1"/>
</dbReference>
<name>I3Y6V9_THIV6</name>
<evidence type="ECO:0000256" key="14">
    <source>
        <dbReference type="PROSITE-ProRule" id="PRU00110"/>
    </source>
</evidence>
<dbReference type="Pfam" id="PF00512">
    <property type="entry name" value="HisKA"/>
    <property type="match status" value="1"/>
</dbReference>
<feature type="domain" description="PAS" evidence="19">
    <location>
        <begin position="405"/>
        <end position="453"/>
    </location>
</feature>
<dbReference type="STRING" id="765911.Thivi_0673"/>
<dbReference type="PROSITE" id="PS50894">
    <property type="entry name" value="HPT"/>
    <property type="match status" value="1"/>
</dbReference>
<gene>
    <name evidence="22" type="ordered locus">Thivi_0673</name>
</gene>
<dbReference type="SMART" id="SM00388">
    <property type="entry name" value="HisKA"/>
    <property type="match status" value="1"/>
</dbReference>
<dbReference type="InterPro" id="IPR036097">
    <property type="entry name" value="HisK_dim/P_sf"/>
</dbReference>
<dbReference type="PRINTS" id="PR00344">
    <property type="entry name" value="BCTRLSENSOR"/>
</dbReference>
<evidence type="ECO:0000256" key="6">
    <source>
        <dbReference type="ARBA" id="ARBA00022679"/>
    </source>
</evidence>
<dbReference type="SMART" id="SM00091">
    <property type="entry name" value="PAS"/>
    <property type="match status" value="4"/>
</dbReference>
<evidence type="ECO:0000256" key="1">
    <source>
        <dbReference type="ARBA" id="ARBA00000085"/>
    </source>
</evidence>
<dbReference type="eggNOG" id="COG2984">
    <property type="taxonomic scope" value="Bacteria"/>
</dbReference>
<evidence type="ECO:0000259" key="18">
    <source>
        <dbReference type="PROSITE" id="PS50110"/>
    </source>
</evidence>
<dbReference type="Proteomes" id="UP000006062">
    <property type="component" value="Chromosome"/>
</dbReference>
<dbReference type="PROSITE" id="PS50109">
    <property type="entry name" value="HIS_KIN"/>
    <property type="match status" value="1"/>
</dbReference>
<keyword evidence="23" id="KW-1185">Reference proteome</keyword>
<keyword evidence="5 15" id="KW-0597">Phosphoprotein</keyword>
<dbReference type="GO" id="GO:0000155">
    <property type="term" value="F:phosphorelay sensor kinase activity"/>
    <property type="evidence" value="ECO:0007669"/>
    <property type="project" value="InterPro"/>
</dbReference>
<feature type="transmembrane region" description="Helical" evidence="16">
    <location>
        <begin position="370"/>
        <end position="393"/>
    </location>
</feature>
<dbReference type="InterPro" id="IPR001610">
    <property type="entry name" value="PAC"/>
</dbReference>
<evidence type="ECO:0000256" key="8">
    <source>
        <dbReference type="ARBA" id="ARBA00022741"/>
    </source>
</evidence>
<keyword evidence="11 16" id="KW-1133">Transmembrane helix</keyword>
<dbReference type="SMART" id="SM00086">
    <property type="entry name" value="PAC"/>
    <property type="match status" value="2"/>
</dbReference>
<evidence type="ECO:0000259" key="20">
    <source>
        <dbReference type="PROSITE" id="PS50113"/>
    </source>
</evidence>
<dbReference type="Pfam" id="PF13426">
    <property type="entry name" value="PAS_9"/>
    <property type="match status" value="1"/>
</dbReference>
<dbReference type="SMART" id="SM00073">
    <property type="entry name" value="HPT"/>
    <property type="match status" value="1"/>
</dbReference>
<dbReference type="Pfam" id="PF02518">
    <property type="entry name" value="HATPase_c"/>
    <property type="match status" value="1"/>
</dbReference>
<dbReference type="KEGG" id="tvi:Thivi_0673"/>
<keyword evidence="9" id="KW-0418">Kinase</keyword>
<evidence type="ECO:0000256" key="9">
    <source>
        <dbReference type="ARBA" id="ARBA00022777"/>
    </source>
</evidence>
<dbReference type="CDD" id="cd00130">
    <property type="entry name" value="PAS"/>
    <property type="match status" value="4"/>
</dbReference>
<dbReference type="RefSeq" id="WP_014777222.1">
    <property type="nucleotide sequence ID" value="NC_018012.1"/>
</dbReference>
<dbReference type="EC" id="2.7.13.3" evidence="3"/>
<feature type="modified residue" description="Phosphohistidine" evidence="14">
    <location>
        <position position="1905"/>
    </location>
</feature>
<dbReference type="SMART" id="SM00387">
    <property type="entry name" value="HATPase_c"/>
    <property type="match status" value="1"/>
</dbReference>
<organism evidence="22 23">
    <name type="scientific">Thiocystis violascens (strain ATCC 17096 / DSM 198 / 6111)</name>
    <name type="common">Chromatium violascens</name>
    <dbReference type="NCBI Taxonomy" id="765911"/>
    <lineage>
        <taxon>Bacteria</taxon>
        <taxon>Pseudomonadati</taxon>
        <taxon>Pseudomonadota</taxon>
        <taxon>Gammaproteobacteria</taxon>
        <taxon>Chromatiales</taxon>
        <taxon>Chromatiaceae</taxon>
        <taxon>Thiocystis</taxon>
    </lineage>
</organism>
<evidence type="ECO:0000256" key="7">
    <source>
        <dbReference type="ARBA" id="ARBA00022692"/>
    </source>
</evidence>
<dbReference type="CDD" id="cd00088">
    <property type="entry name" value="HPT"/>
    <property type="match status" value="1"/>
</dbReference>
<dbReference type="Gene3D" id="1.10.287.130">
    <property type="match status" value="1"/>
</dbReference>
<dbReference type="PROSITE" id="PS50110">
    <property type="entry name" value="RESPONSE_REGULATORY"/>
    <property type="match status" value="2"/>
</dbReference>
<dbReference type="NCBIfam" id="TIGR00229">
    <property type="entry name" value="sensory_box"/>
    <property type="match status" value="4"/>
</dbReference>
<dbReference type="PANTHER" id="PTHR45339:SF1">
    <property type="entry name" value="HYBRID SIGNAL TRANSDUCTION HISTIDINE KINASE J"/>
    <property type="match status" value="1"/>
</dbReference>
<dbReference type="EMBL" id="CP003154">
    <property type="protein sequence ID" value="AFL72727.1"/>
    <property type="molecule type" value="Genomic_DNA"/>
</dbReference>
<dbReference type="Pfam" id="PF00072">
    <property type="entry name" value="Response_reg"/>
    <property type="match status" value="2"/>
</dbReference>
<dbReference type="InterPro" id="IPR003594">
    <property type="entry name" value="HATPase_dom"/>
</dbReference>
<dbReference type="Pfam" id="PF13185">
    <property type="entry name" value="GAF_2"/>
    <property type="match status" value="2"/>
</dbReference>
<dbReference type="SUPFAM" id="SSF55785">
    <property type="entry name" value="PYP-like sensor domain (PAS domain)"/>
    <property type="match status" value="4"/>
</dbReference>
<dbReference type="InterPro" id="IPR036641">
    <property type="entry name" value="HPT_dom_sf"/>
</dbReference>
<evidence type="ECO:0000256" key="4">
    <source>
        <dbReference type="ARBA" id="ARBA00022475"/>
    </source>
</evidence>
<dbReference type="InterPro" id="IPR005467">
    <property type="entry name" value="His_kinase_dom"/>
</dbReference>
<feature type="modified residue" description="4-aspartylphosphate" evidence="15">
    <location>
        <position position="1598"/>
    </location>
</feature>
<evidence type="ECO:0000256" key="2">
    <source>
        <dbReference type="ARBA" id="ARBA00004651"/>
    </source>
</evidence>
<dbReference type="GO" id="GO:0005524">
    <property type="term" value="F:ATP binding"/>
    <property type="evidence" value="ECO:0007669"/>
    <property type="project" value="UniProtKB-KW"/>
</dbReference>
<keyword evidence="10" id="KW-0067">ATP-binding</keyword>
<dbReference type="PROSITE" id="PS50113">
    <property type="entry name" value="PAC"/>
    <property type="match status" value="1"/>
</dbReference>
<keyword evidence="12" id="KW-0902">Two-component regulatory system</keyword>
<feature type="domain" description="PAS" evidence="19">
    <location>
        <begin position="853"/>
        <end position="923"/>
    </location>
</feature>
<evidence type="ECO:0000256" key="11">
    <source>
        <dbReference type="ARBA" id="ARBA00022989"/>
    </source>
</evidence>
<sequence>MNLVVTWRYEALTAPPWRSGEKLAHSGRGWRRLLLALLMLALALPVPFARAVPKHPSEVVILNAYHPGDDWSDSELAGLLEAFRQVRPERPPAIEYLDTKRFPGSDYPSLLKEFLVRKYRDRPVDLVIALDNPALDLLSAFPHELFAGVPVVFGGISGVPPERLRERGNITGVTEVLDLAGSLELLLRLHPRTQGILLVNDDTATGRAVRRKMESVLPAFRSRARIEFAPAGTFAELTRQVAELPPDWVVLMLSYVTDQAGQVFSREDSTRRISAASPAPLYAMHAVRLGHGIVGGLLLDGRQHGAQVAVLALRVLAGEDPGQIPVEQSRGLPAFDAERLQHFGLRIENLPPGSLVINRPLSFYSLNRELVWGALAAFLLLSLVVLVLGRALLHAQRAEAARRASESRYRNLFETMAQGVVYQDADGHILSANPAAQRILGLTLDQMQGRTSLDPQWRAVREDGSDFPGTDHPGMVALRTGHEVSGVLMGVFNPEREDYRWINVHATPQFEPGAPRPYQVYATFEDVTEQKTAADALRESEERLRLATRATNDVIWDWDIPRDAQRWNEAGTLVFGWTEPVEHPVSADWWLERIHPDDRPRVAARFHAAVENADCDRWQDEYRLRRQDGNDALVLDRGYIMRDAQGHALRMIGAMLDLTERKRAEERLARLARLYQTLSDTNQAIVRIVDEGELFERICALVQQLAGFRLVWIGLHDPARNRLIPRAARGENAEILLRFELSLDPETPEGQTLAADCFRDGTVILCNDCQAFGEHERGRRLPFKEGLSAIVCLPLFRNDQTVGVLEIGSTETGYFDDEVMGLLREMASDISYALDNLERARILDETLGRIERQRSFYEGILEKVHDGIFVTDAGHRILYANAALCEISGLPVEAIRGRQVLEEFPEETLREFRPLYLNVMESRQSLPYEIQVTTPAGREGWQAGWLIPTSERDAFAGMICTVRDISETHTAQLALEQYKIGLEKTVERRAAELRESEEFLRLILESSAGGLYGLDLEGRITFVNPAACDLLGYPTDRLLGRNSHALFHNRRPDGSPYPPENCPACATLREGRSATVDDEVFWNADDRPIPVSYSIRPMLRNGDIVGAVVSFLDLAERKRLEEKLRRLAGAVEGIAGVRDLASLAAIVCAAARQLTGADGTTLALRDGDDCACLDEDAIGPLWKGQRLPLAACVSGWTIQQAEPIVIEDRAHDPGILSGTPEDVDSRTFVRGLSLVPVGRSDPAGALGCYWARPYRISVEELGLQQALADATAVGLNNLDLYRRLEDARALAEHLTQIKSVFLANMSHEIRTPMNAIVGLAHLLQREIRDPEQRDKLGKLMTAADHLLTIINDILDFSKIEAGKLSLERIDFELDEVLDRVCSLVSGQARAKGLELVLDLDERLSGAPVLHGDPTRLIQMLLNYLGNAVKFTEGGTVTLRGWVEAEEGDDWRLRFEVRDSGIGIAEEHRSRLFEAFGQADNSTTRRYGGTGLGLAINRRLAQMMGGTVGVESQPGAGSTFWFTARFGKAHPSGRRPEVMRLRGRPVLLVEHQPETRTALREMLVHLGLRVTAVDDSPAALAAVAEADTAQDPFVLALLDGDMPDSDGLETARRLRALPLIQPPTLLLVDRHADDAARCAAARAAGVRVCLAKPVTPSALHDALIRALDASIVGPRGLRLAADTGSSMQPSAVERELAAAHRRARLLLAEDNRINQEVALELLRAVGLQVDLADDGARAVEMARAIDYDLILMDVQMPAMDGLEATRAIRRLPGRSDTPILAMTANAFAEDREQCLAAGMNDHVGKPVEPDALFAALLKWLPPAGSGALPATPPEPVAVAASPAPALADLAAIPGLETASGLRGVRGKADVYRRLLTTFADHHGGDMAALRACLANGDRETARRLAHTLKGVSGTLGATGVQALAASLETALRDAGSSTDLEPTIASLDTELVALLDGIRCHLAPPAPPAESSPDRDRLRAVLSELMGLLAENNTRAAQVAHAHADLLHRAFGPAAVDLERRIDDFDYETALQTLDALLTASPDWLEV</sequence>
<keyword evidence="7 16" id="KW-0812">Transmembrane</keyword>
<dbReference type="Pfam" id="PF01627">
    <property type="entry name" value="Hpt"/>
    <property type="match status" value="1"/>
</dbReference>
<dbReference type="Pfam" id="PF13188">
    <property type="entry name" value="PAS_8"/>
    <property type="match status" value="1"/>
</dbReference>
<dbReference type="eggNOG" id="COG2198">
    <property type="taxonomic scope" value="Bacteria"/>
</dbReference>
<evidence type="ECO:0000313" key="22">
    <source>
        <dbReference type="EMBL" id="AFL72727.1"/>
    </source>
</evidence>
<dbReference type="InterPro" id="IPR011006">
    <property type="entry name" value="CheY-like_superfamily"/>
</dbReference>
<keyword evidence="6" id="KW-0808">Transferase</keyword>
<dbReference type="PANTHER" id="PTHR45339">
    <property type="entry name" value="HYBRID SIGNAL TRANSDUCTION HISTIDINE KINASE J"/>
    <property type="match status" value="1"/>
</dbReference>
<feature type="modified residue" description="4-aspartylphosphate" evidence="15">
    <location>
        <position position="1752"/>
    </location>
</feature>
<dbReference type="InterPro" id="IPR004358">
    <property type="entry name" value="Sig_transdc_His_kin-like_C"/>
</dbReference>
<keyword evidence="8" id="KW-0547">Nucleotide-binding</keyword>
<dbReference type="SUPFAM" id="SSF47226">
    <property type="entry name" value="Histidine-containing phosphotransfer domain, HPT domain"/>
    <property type="match status" value="1"/>
</dbReference>
<dbReference type="eggNOG" id="COG0784">
    <property type="taxonomic scope" value="Bacteria"/>
</dbReference>
<dbReference type="eggNOG" id="COG2202">
    <property type="taxonomic scope" value="Bacteria"/>
</dbReference>
<dbReference type="GO" id="GO:0005886">
    <property type="term" value="C:plasma membrane"/>
    <property type="evidence" value="ECO:0007669"/>
    <property type="project" value="UniProtKB-SubCell"/>
</dbReference>
<dbReference type="PROSITE" id="PS50112">
    <property type="entry name" value="PAS"/>
    <property type="match status" value="4"/>
</dbReference>
<dbReference type="OrthoDB" id="5290456at2"/>
<feature type="domain" description="Response regulatory" evidence="18">
    <location>
        <begin position="1703"/>
        <end position="1819"/>
    </location>
</feature>
<protein>
    <recommendedName>
        <fullName evidence="3">histidine kinase</fullName>
        <ecNumber evidence="3">2.7.13.3</ecNumber>
    </recommendedName>
</protein>
<dbReference type="InterPro" id="IPR029016">
    <property type="entry name" value="GAF-like_dom_sf"/>
</dbReference>
<evidence type="ECO:0000256" key="16">
    <source>
        <dbReference type="SAM" id="Phobius"/>
    </source>
</evidence>
<dbReference type="HOGENOM" id="CLU_233185_0_0_6"/>
<evidence type="ECO:0000259" key="19">
    <source>
        <dbReference type="PROSITE" id="PS50112"/>
    </source>
</evidence>
<dbReference type="CDD" id="cd17546">
    <property type="entry name" value="REC_hyHK_CKI1_RcsC-like"/>
    <property type="match status" value="1"/>
</dbReference>
<dbReference type="SUPFAM" id="SSF47384">
    <property type="entry name" value="Homodimeric domain of signal transducing histidine kinase"/>
    <property type="match status" value="1"/>
</dbReference>
<dbReference type="InterPro" id="IPR013767">
    <property type="entry name" value="PAS_fold"/>
</dbReference>
<evidence type="ECO:0000256" key="13">
    <source>
        <dbReference type="ARBA" id="ARBA00023136"/>
    </source>
</evidence>
<dbReference type="InterPro" id="IPR008207">
    <property type="entry name" value="Sig_transdc_His_kin_Hpt_dom"/>
</dbReference>
<dbReference type="InterPro" id="IPR035965">
    <property type="entry name" value="PAS-like_dom_sf"/>
</dbReference>
<evidence type="ECO:0000256" key="3">
    <source>
        <dbReference type="ARBA" id="ARBA00012438"/>
    </source>
</evidence>
<dbReference type="InterPro" id="IPR036890">
    <property type="entry name" value="HATPase_C_sf"/>
</dbReference>
<feature type="domain" description="HPt" evidence="21">
    <location>
        <begin position="1866"/>
        <end position="1968"/>
    </location>
</feature>
<dbReference type="CDD" id="cd16922">
    <property type="entry name" value="HATPase_EvgS-ArcB-TorS-like"/>
    <property type="match status" value="1"/>
</dbReference>
<feature type="domain" description="PAC" evidence="20">
    <location>
        <begin position="618"/>
        <end position="670"/>
    </location>
</feature>
<evidence type="ECO:0000313" key="23">
    <source>
        <dbReference type="Proteomes" id="UP000006062"/>
    </source>
</evidence>
<comment type="catalytic activity">
    <reaction evidence="1">
        <text>ATP + protein L-histidine = ADP + protein N-phospho-L-histidine.</text>
        <dbReference type="EC" id="2.7.13.3"/>
    </reaction>
</comment>
<dbReference type="GO" id="GO:0006355">
    <property type="term" value="P:regulation of DNA-templated transcription"/>
    <property type="evidence" value="ECO:0007669"/>
    <property type="project" value="InterPro"/>
</dbReference>
<dbReference type="eggNOG" id="COG2205">
    <property type="taxonomic scope" value="Bacteria"/>
</dbReference>
<dbReference type="InterPro" id="IPR000700">
    <property type="entry name" value="PAS-assoc_C"/>
</dbReference>
<dbReference type="CDD" id="cd00082">
    <property type="entry name" value="HisKA"/>
    <property type="match status" value="1"/>
</dbReference>
<dbReference type="FunFam" id="3.30.565.10:FF:000010">
    <property type="entry name" value="Sensor histidine kinase RcsC"/>
    <property type="match status" value="1"/>
</dbReference>
<evidence type="ECO:0000256" key="5">
    <source>
        <dbReference type="ARBA" id="ARBA00022553"/>
    </source>
</evidence>
<feature type="domain" description="Response regulatory" evidence="18">
    <location>
        <begin position="1544"/>
        <end position="1666"/>
    </location>
</feature>
<dbReference type="InterPro" id="IPR003018">
    <property type="entry name" value="GAF"/>
</dbReference>
<dbReference type="SMART" id="SM00448">
    <property type="entry name" value="REC"/>
    <property type="match status" value="2"/>
</dbReference>
<dbReference type="SUPFAM" id="SSF55874">
    <property type="entry name" value="ATPase domain of HSP90 chaperone/DNA topoisomerase II/histidine kinase"/>
    <property type="match status" value="1"/>
</dbReference>
<dbReference type="Gene3D" id="3.30.450.40">
    <property type="match status" value="2"/>
</dbReference>
<dbReference type="InterPro" id="IPR001789">
    <property type="entry name" value="Sig_transdc_resp-reg_receiver"/>
</dbReference>
<dbReference type="SMART" id="SM00065">
    <property type="entry name" value="GAF"/>
    <property type="match status" value="2"/>
</dbReference>
<dbReference type="InterPro" id="IPR003661">
    <property type="entry name" value="HisK_dim/P_dom"/>
</dbReference>
<evidence type="ECO:0000256" key="10">
    <source>
        <dbReference type="ARBA" id="ARBA00022840"/>
    </source>
</evidence>
<dbReference type="Pfam" id="PF08447">
    <property type="entry name" value="PAS_3"/>
    <property type="match status" value="1"/>
</dbReference>
<accession>I3Y6V9</accession>
<feature type="domain" description="PAS" evidence="19">
    <location>
        <begin position="996"/>
        <end position="1053"/>
    </location>
</feature>
<dbReference type="InterPro" id="IPR013655">
    <property type="entry name" value="PAS_fold_3"/>
</dbReference>
<dbReference type="Gene3D" id="1.20.120.160">
    <property type="entry name" value="HPT domain"/>
    <property type="match status" value="1"/>
</dbReference>
<evidence type="ECO:0000259" key="17">
    <source>
        <dbReference type="PROSITE" id="PS50109"/>
    </source>
</evidence>
<dbReference type="Gene3D" id="3.30.450.20">
    <property type="entry name" value="PAS domain"/>
    <property type="match status" value="4"/>
</dbReference>
<proteinExistence type="predicted"/>
<dbReference type="Pfam" id="PF00989">
    <property type="entry name" value="PAS"/>
    <property type="match status" value="1"/>
</dbReference>
<comment type="subcellular location">
    <subcellularLocation>
        <location evidence="2">Cell membrane</location>
        <topology evidence="2">Multi-pass membrane protein</topology>
    </subcellularLocation>
</comment>
<dbReference type="SUPFAM" id="SSF55781">
    <property type="entry name" value="GAF domain-like"/>
    <property type="match status" value="2"/>
</dbReference>
<evidence type="ECO:0000259" key="21">
    <source>
        <dbReference type="PROSITE" id="PS50894"/>
    </source>
</evidence>
<keyword evidence="13 16" id="KW-0472">Membrane</keyword>
<dbReference type="InterPro" id="IPR000014">
    <property type="entry name" value="PAS"/>
</dbReference>